<name>A0AAV1F0S0_XYRNO</name>
<dbReference type="EMBL" id="OY660867">
    <property type="protein sequence ID" value="CAJ1054747.1"/>
    <property type="molecule type" value="Genomic_DNA"/>
</dbReference>
<accession>A0AAV1F0S0</accession>
<gene>
    <name evidence="2" type="ORF">XNOV1_A023133</name>
</gene>
<dbReference type="PRINTS" id="PR01854">
    <property type="entry name" value="BR22PROTEIN"/>
</dbReference>
<organism evidence="2 3">
    <name type="scientific">Xyrichtys novacula</name>
    <name type="common">Pearly razorfish</name>
    <name type="synonym">Hemipteronotus novacula</name>
    <dbReference type="NCBI Taxonomy" id="13765"/>
    <lineage>
        <taxon>Eukaryota</taxon>
        <taxon>Metazoa</taxon>
        <taxon>Chordata</taxon>
        <taxon>Craniata</taxon>
        <taxon>Vertebrata</taxon>
        <taxon>Euteleostomi</taxon>
        <taxon>Actinopterygii</taxon>
        <taxon>Neopterygii</taxon>
        <taxon>Teleostei</taxon>
        <taxon>Neoteleostei</taxon>
        <taxon>Acanthomorphata</taxon>
        <taxon>Eupercaria</taxon>
        <taxon>Labriformes</taxon>
        <taxon>Labridae</taxon>
        <taxon>Xyrichtys</taxon>
    </lineage>
</organism>
<reference evidence="2" key="1">
    <citation type="submission" date="2023-08" db="EMBL/GenBank/DDBJ databases">
        <authorList>
            <person name="Alioto T."/>
            <person name="Alioto T."/>
            <person name="Gomez Garrido J."/>
        </authorList>
    </citation>
    <scope>NUCLEOTIDE SEQUENCE</scope>
</reference>
<protein>
    <submittedName>
        <fullName evidence="2">Thyroid transcription factor 1-associated protein 26-like protein</fullName>
    </submittedName>
</protein>
<keyword evidence="3" id="KW-1185">Reference proteome</keyword>
<dbReference type="Proteomes" id="UP001178508">
    <property type="component" value="Chromosome 4"/>
</dbReference>
<sequence length="260" mass="30406">MAPTQQTKMKNKSVRDGNWKGSKNQAQGVKKKRKWIPEGKLFEGSVKEGQGFAFKRKQKVKYGYDKILRKERKMNPGSKSLYEKEEYPEHLRHLYLAEAEKLKSEAWTNRLNRSKQRMRGQQREEERGENDVAVSEREAAGSNPGETSGSELTESVSENPEGPGAPEKESLPISNRMRKKMLKKTSYQKTKEEFEAVKEKRRMKKEEFLKNKQQREEAIQKYKQKKMETYQMLSKKTKKGQPNLNLQMEYLLQKIQGPGK</sequence>
<feature type="region of interest" description="Disordered" evidence="1">
    <location>
        <begin position="1"/>
        <end position="33"/>
    </location>
</feature>
<dbReference type="InterPro" id="IPR013730">
    <property type="entry name" value="Fyv7/TAP26"/>
</dbReference>
<feature type="region of interest" description="Disordered" evidence="1">
    <location>
        <begin position="105"/>
        <end position="190"/>
    </location>
</feature>
<feature type="compositionally biased region" description="Polar residues" evidence="1">
    <location>
        <begin position="144"/>
        <end position="158"/>
    </location>
</feature>
<dbReference type="PANTHER" id="PTHR15657:SF1">
    <property type="entry name" value="THYROID TRANSCRIPTION FACTOR 1-ASSOCIATED PROTEIN 26"/>
    <property type="match status" value="1"/>
</dbReference>
<evidence type="ECO:0000256" key="1">
    <source>
        <dbReference type="SAM" id="MobiDB-lite"/>
    </source>
</evidence>
<dbReference type="Pfam" id="PF08524">
    <property type="entry name" value="rRNA_processing"/>
    <property type="match status" value="1"/>
</dbReference>
<dbReference type="AlphaFoldDB" id="A0AAV1F0S0"/>
<evidence type="ECO:0000313" key="3">
    <source>
        <dbReference type="Proteomes" id="UP001178508"/>
    </source>
</evidence>
<evidence type="ECO:0000313" key="2">
    <source>
        <dbReference type="EMBL" id="CAJ1054747.1"/>
    </source>
</evidence>
<dbReference type="PANTHER" id="PTHR15657">
    <property type="entry name" value="THYROID TRANSCRIPTION FACTOR 1-ASSOCIATED PROTEIN 26"/>
    <property type="match status" value="1"/>
</dbReference>
<proteinExistence type="predicted"/>
<dbReference type="GO" id="GO:0005634">
    <property type="term" value="C:nucleus"/>
    <property type="evidence" value="ECO:0007669"/>
    <property type="project" value="TreeGrafter"/>
</dbReference>
<feature type="compositionally biased region" description="Basic and acidic residues" evidence="1">
    <location>
        <begin position="121"/>
        <end position="139"/>
    </location>
</feature>